<dbReference type="Proteomes" id="UP000622580">
    <property type="component" value="Unassembled WGS sequence"/>
</dbReference>
<evidence type="ECO:0000313" key="6">
    <source>
        <dbReference type="EMBL" id="MBR7620397.1"/>
    </source>
</evidence>
<dbReference type="Gene3D" id="3.20.20.80">
    <property type="entry name" value="Glycosidases"/>
    <property type="match status" value="1"/>
</dbReference>
<evidence type="ECO:0000259" key="5">
    <source>
        <dbReference type="Pfam" id="PF21365"/>
    </source>
</evidence>
<dbReference type="InterPro" id="IPR013780">
    <property type="entry name" value="Glyco_hydro_b"/>
</dbReference>
<feature type="domain" description="Glycoside hydrolase family 31 TIM barrel" evidence="3">
    <location>
        <begin position="267"/>
        <end position="594"/>
    </location>
</feature>
<dbReference type="GO" id="GO:0004553">
    <property type="term" value="F:hydrolase activity, hydrolyzing O-glycosyl compounds"/>
    <property type="evidence" value="ECO:0007669"/>
    <property type="project" value="InterPro"/>
</dbReference>
<accession>A0A941D1V5</accession>
<proteinExistence type="inferred from homology"/>
<feature type="domain" description="Glycoside hydrolase family 31 N-terminal" evidence="4">
    <location>
        <begin position="31"/>
        <end position="221"/>
    </location>
</feature>
<dbReference type="Gene3D" id="2.60.40.1180">
    <property type="entry name" value="Golgi alpha-mannosidase II"/>
    <property type="match status" value="1"/>
</dbReference>
<gene>
    <name evidence="6" type="ORF">JKL49_13460</name>
</gene>
<dbReference type="Gene3D" id="2.60.40.1760">
    <property type="entry name" value="glycosyl hydrolase (family 31)"/>
    <property type="match status" value="1"/>
</dbReference>
<keyword evidence="2 6" id="KW-0378">Hydrolase</keyword>
<comment type="caution">
    <text evidence="6">The sequence shown here is derived from an EMBL/GenBank/DDBJ whole genome shotgun (WGS) entry which is preliminary data.</text>
</comment>
<dbReference type="CDD" id="cd06599">
    <property type="entry name" value="GH31_glycosidase_Aec37"/>
    <property type="match status" value="1"/>
</dbReference>
<comment type="similarity">
    <text evidence="1 2">Belongs to the glycosyl hydrolase 31 family.</text>
</comment>
<dbReference type="InterPro" id="IPR017853">
    <property type="entry name" value="GH"/>
</dbReference>
<name>A0A941D1V5_9CAUL</name>
<dbReference type="InterPro" id="IPR011013">
    <property type="entry name" value="Gal_mutarotase_sf_dom"/>
</dbReference>
<dbReference type="SUPFAM" id="SSF51445">
    <property type="entry name" value="(Trans)glycosidases"/>
    <property type="match status" value="1"/>
</dbReference>
<sequence length="801" mass="88655">MTVSLDAPPRFNLAEREGPRLTLRAENGAAVHLFVLEPEIIRVLLAPTGELTMSRTWAIAPGQADVALEGRDRFDMAGFSAPAFELTESDDRLVIETAALRLTVRLTGFVCRWDMKLADGSWRQVAKDRPTQAYNLGWWDEKTHHYLVLAPSERFYGLGERSGAMDRAGRRFRLTNVDAMGYSAATSDPLYKHIPFYITLAGQPAAAFGIFYDTLADCSFDFGQERSNYHGRYRSFVAEAGDLDYYVIAGPSVAEVTRRFTWLTGRPAFLPRWGLGYSGSTMSYTDAPDAQARMAEFLAACEAHDILCDSFHLSSGYTSIGPRRYVFHWNREKFPDPAAFVASYREAGVRLVANIKPVLLADHPLFGEAQARGLLIGDASGRPAMMQFWDGVGAYLDFTNPATLDWWKGQVTTALLDYGVAATWNDNNEFEITSPRAQAAMFGHPRPAQEAKPLQTLMMMRASAEAQRAHVPEARPYLVSRAGSAGMQRYVQTWSGDNATSFETLKFNLKMGLGLALSGVSNSGHDIGGFAGPAPDAELLARWVAAGVFMPRFSIHSWNDDGTANEPWMHAEATPAIRALIALRYRLMPYLYDLVWRHHRDFAPITRPTFHDFPSDPACLAENDEMLLGPSLLVPLVVEPGQTERTVYLPAGCNWFDAWTGTRFEGGTIVTLPAPWETPPLLVREGSAIPLNIAQQHFAHRADERAFWVFPYAGDGRFEAECFEDDGETASGAHGFWRLAVETTATAISVRVARAGPTPPSQANLTLLLPAHETRAVTLEGARIEQDGPLEGQRRLVLSFD</sequence>
<dbReference type="PANTHER" id="PTHR22762:SF165">
    <property type="entry name" value="PUTATIVE (AFU_ORTHOLOGUE AFUA_1G06560)-RELATED"/>
    <property type="match status" value="1"/>
</dbReference>
<dbReference type="InterPro" id="IPR048395">
    <property type="entry name" value="Glyco_hydro_31_C"/>
</dbReference>
<evidence type="ECO:0000256" key="2">
    <source>
        <dbReference type="RuleBase" id="RU361185"/>
    </source>
</evidence>
<dbReference type="GO" id="GO:0030246">
    <property type="term" value="F:carbohydrate binding"/>
    <property type="evidence" value="ECO:0007669"/>
    <property type="project" value="InterPro"/>
</dbReference>
<organism evidence="6 7">
    <name type="scientific">Phenylobacterium glaciei</name>
    <dbReference type="NCBI Taxonomy" id="2803784"/>
    <lineage>
        <taxon>Bacteria</taxon>
        <taxon>Pseudomonadati</taxon>
        <taxon>Pseudomonadota</taxon>
        <taxon>Alphaproteobacteria</taxon>
        <taxon>Caulobacterales</taxon>
        <taxon>Caulobacteraceae</taxon>
        <taxon>Phenylobacterium</taxon>
    </lineage>
</organism>
<dbReference type="SUPFAM" id="SSF74650">
    <property type="entry name" value="Galactose mutarotase-like"/>
    <property type="match status" value="1"/>
</dbReference>
<keyword evidence="2" id="KW-0326">Glycosidase</keyword>
<dbReference type="Pfam" id="PF13802">
    <property type="entry name" value="Gal_mutarotas_2"/>
    <property type="match status" value="1"/>
</dbReference>
<dbReference type="InterPro" id="IPR025887">
    <property type="entry name" value="Glyco_hydro_31_N_dom"/>
</dbReference>
<dbReference type="Pfam" id="PF21365">
    <property type="entry name" value="Glyco_hydro_31_3rd"/>
    <property type="match status" value="1"/>
</dbReference>
<feature type="domain" description="Glycosyl hydrolase family 31 C-terminal" evidence="5">
    <location>
        <begin position="603"/>
        <end position="689"/>
    </location>
</feature>
<dbReference type="RefSeq" id="WP_215341135.1">
    <property type="nucleotide sequence ID" value="NZ_JAGSGD010000001.1"/>
</dbReference>
<protein>
    <submittedName>
        <fullName evidence="6">Glycoside hydrolase family 31 protein</fullName>
    </submittedName>
</protein>
<evidence type="ECO:0000259" key="4">
    <source>
        <dbReference type="Pfam" id="PF13802"/>
    </source>
</evidence>
<dbReference type="SUPFAM" id="SSF51011">
    <property type="entry name" value="Glycosyl hydrolase domain"/>
    <property type="match status" value="1"/>
</dbReference>
<keyword evidence="7" id="KW-1185">Reference proteome</keyword>
<dbReference type="PANTHER" id="PTHR22762">
    <property type="entry name" value="ALPHA-GLUCOSIDASE"/>
    <property type="match status" value="1"/>
</dbReference>
<dbReference type="InterPro" id="IPR000322">
    <property type="entry name" value="Glyco_hydro_31_TIM"/>
</dbReference>
<evidence type="ECO:0000256" key="1">
    <source>
        <dbReference type="ARBA" id="ARBA00007806"/>
    </source>
</evidence>
<dbReference type="AlphaFoldDB" id="A0A941D1V5"/>
<reference evidence="6" key="1">
    <citation type="submission" date="2021-04" db="EMBL/GenBank/DDBJ databases">
        <title>Draft genome assembly of strain Phenylobacterium sp. 20VBR1 using MiniION and Illumina platforms.</title>
        <authorList>
            <person name="Thomas F.A."/>
            <person name="Krishnan K.P."/>
            <person name="Sinha R.K."/>
        </authorList>
    </citation>
    <scope>NUCLEOTIDE SEQUENCE</scope>
    <source>
        <strain evidence="6">20VBR1</strain>
    </source>
</reference>
<dbReference type="Pfam" id="PF01055">
    <property type="entry name" value="Glyco_hydro_31_2nd"/>
    <property type="match status" value="1"/>
</dbReference>
<dbReference type="GO" id="GO:0005975">
    <property type="term" value="P:carbohydrate metabolic process"/>
    <property type="evidence" value="ECO:0007669"/>
    <property type="project" value="InterPro"/>
</dbReference>
<dbReference type="CDD" id="cd14752">
    <property type="entry name" value="GH31_N"/>
    <property type="match status" value="1"/>
</dbReference>
<evidence type="ECO:0000313" key="7">
    <source>
        <dbReference type="Proteomes" id="UP000622580"/>
    </source>
</evidence>
<evidence type="ECO:0000259" key="3">
    <source>
        <dbReference type="Pfam" id="PF01055"/>
    </source>
</evidence>
<dbReference type="EMBL" id="JAGSGD010000001">
    <property type="protein sequence ID" value="MBR7620397.1"/>
    <property type="molecule type" value="Genomic_DNA"/>
</dbReference>